<reference evidence="1" key="1">
    <citation type="submission" date="2020-11" db="EMBL/GenBank/DDBJ databases">
        <authorList>
            <consortium name="DOE Joint Genome Institute"/>
            <person name="Ahrendt S."/>
            <person name="Riley R."/>
            <person name="Andreopoulos W."/>
            <person name="Labutti K."/>
            <person name="Pangilinan J."/>
            <person name="Ruiz-Duenas F.J."/>
            <person name="Barrasa J.M."/>
            <person name="Sanchez-Garcia M."/>
            <person name="Camarero S."/>
            <person name="Miyauchi S."/>
            <person name="Serrano A."/>
            <person name="Linde D."/>
            <person name="Babiker R."/>
            <person name="Drula E."/>
            <person name="Ayuso-Fernandez I."/>
            <person name="Pacheco R."/>
            <person name="Padilla G."/>
            <person name="Ferreira P."/>
            <person name="Barriuso J."/>
            <person name="Kellner H."/>
            <person name="Castanera R."/>
            <person name="Alfaro M."/>
            <person name="Ramirez L."/>
            <person name="Pisabarro A.G."/>
            <person name="Kuo A."/>
            <person name="Tritt A."/>
            <person name="Lipzen A."/>
            <person name="He G."/>
            <person name="Yan M."/>
            <person name="Ng V."/>
            <person name="Cullen D."/>
            <person name="Martin F."/>
            <person name="Rosso M.-N."/>
            <person name="Henrissat B."/>
            <person name="Hibbett D."/>
            <person name="Martinez A.T."/>
            <person name="Grigoriev I.V."/>
        </authorList>
    </citation>
    <scope>NUCLEOTIDE SEQUENCE</scope>
    <source>
        <strain evidence="1">AH 40177</strain>
    </source>
</reference>
<accession>A0A9P5P3S9</accession>
<dbReference type="AlphaFoldDB" id="A0A9P5P3S9"/>
<sequence>MLLFYTWSVPVLTSVGKSHFGSTWYTTGLLLLHTCSVPVVSVDQTWAVSGCLVEHSWYISGILLFCTCPLLKLHLGPTWTDLTTLGFYLDPWWGIPGTQLGSCCFVSYLWPLWIIPGFYLDAWRSMPDHTCVVPGCLVGHPWYTTGVLLLHTCSILVASVHQTEVLSGYMVEHSWYISGILLFHTWSIPVLTPVRKSHLGSTWMAGGAYLVHNQGLAASYMFRTRDLCASNLGSIWMHGGAYLVHNWELAAPLRP</sequence>
<evidence type="ECO:0000313" key="2">
    <source>
        <dbReference type="Proteomes" id="UP000772434"/>
    </source>
</evidence>
<keyword evidence="2" id="KW-1185">Reference proteome</keyword>
<name>A0A9P5P3S9_9AGAR</name>
<dbReference type="Proteomes" id="UP000772434">
    <property type="component" value="Unassembled WGS sequence"/>
</dbReference>
<protein>
    <submittedName>
        <fullName evidence="1">Uncharacterized protein</fullName>
    </submittedName>
</protein>
<dbReference type="EMBL" id="JADNRY010000939">
    <property type="protein sequence ID" value="KAF9023931.1"/>
    <property type="molecule type" value="Genomic_DNA"/>
</dbReference>
<gene>
    <name evidence="1" type="ORF">BDP27DRAFT_1376923</name>
</gene>
<organism evidence="1 2">
    <name type="scientific">Rhodocollybia butyracea</name>
    <dbReference type="NCBI Taxonomy" id="206335"/>
    <lineage>
        <taxon>Eukaryota</taxon>
        <taxon>Fungi</taxon>
        <taxon>Dikarya</taxon>
        <taxon>Basidiomycota</taxon>
        <taxon>Agaricomycotina</taxon>
        <taxon>Agaricomycetes</taxon>
        <taxon>Agaricomycetidae</taxon>
        <taxon>Agaricales</taxon>
        <taxon>Marasmiineae</taxon>
        <taxon>Omphalotaceae</taxon>
        <taxon>Rhodocollybia</taxon>
    </lineage>
</organism>
<comment type="caution">
    <text evidence="1">The sequence shown here is derived from an EMBL/GenBank/DDBJ whole genome shotgun (WGS) entry which is preliminary data.</text>
</comment>
<proteinExistence type="predicted"/>
<evidence type="ECO:0000313" key="1">
    <source>
        <dbReference type="EMBL" id="KAF9023931.1"/>
    </source>
</evidence>